<reference evidence="1 2" key="1">
    <citation type="submission" date="2023-03" db="EMBL/GenBank/DDBJ databases">
        <title>Strain YYF002 represents a novel species in the genus Winogradskyella isolated from seawater.</title>
        <authorList>
            <person name="Fu Z.-Y."/>
        </authorList>
    </citation>
    <scope>NUCLEOTIDE SEQUENCE [LARGE SCALE GENOMIC DNA]</scope>
    <source>
        <strain evidence="1 2">YYF002</strain>
    </source>
</reference>
<proteinExistence type="predicted"/>
<accession>A0ABT6G543</accession>
<organism evidence="1 2">
    <name type="scientific">Winogradskyella marincola</name>
    <dbReference type="NCBI Taxonomy" id="3037795"/>
    <lineage>
        <taxon>Bacteria</taxon>
        <taxon>Pseudomonadati</taxon>
        <taxon>Bacteroidota</taxon>
        <taxon>Flavobacteriia</taxon>
        <taxon>Flavobacteriales</taxon>
        <taxon>Flavobacteriaceae</taxon>
        <taxon>Winogradskyella</taxon>
    </lineage>
</organism>
<evidence type="ECO:0000313" key="2">
    <source>
        <dbReference type="Proteomes" id="UP001529085"/>
    </source>
</evidence>
<keyword evidence="2" id="KW-1185">Reference proteome</keyword>
<dbReference type="Proteomes" id="UP001529085">
    <property type="component" value="Unassembled WGS sequence"/>
</dbReference>
<evidence type="ECO:0000313" key="1">
    <source>
        <dbReference type="EMBL" id="MDG4717178.1"/>
    </source>
</evidence>
<dbReference type="EMBL" id="JARSBN010000010">
    <property type="protein sequence ID" value="MDG4717178.1"/>
    <property type="molecule type" value="Genomic_DNA"/>
</dbReference>
<dbReference type="RefSeq" id="WP_278006601.1">
    <property type="nucleotide sequence ID" value="NZ_JARSBN010000010.1"/>
</dbReference>
<sequence>MTLTINEITSEQQLDKLFNSHQCNFYIDLSSYRKTRYIEDKTYDDFIKYRLNFEPYIQIAKVCSMLNIHIYRSRFTNRFYIGFFNTGGHAPRFEIRPIRLEDIKNYSYIQDMFSNHAQKLSWGIDINENYDI</sequence>
<protein>
    <submittedName>
        <fullName evidence="1">Uncharacterized protein</fullName>
    </submittedName>
</protein>
<name>A0ABT6G543_9FLAO</name>
<comment type="caution">
    <text evidence="1">The sequence shown here is derived from an EMBL/GenBank/DDBJ whole genome shotgun (WGS) entry which is preliminary data.</text>
</comment>
<gene>
    <name evidence="1" type="ORF">P7122_14925</name>
</gene>